<dbReference type="Gene3D" id="1.10.287.10">
    <property type="entry name" value="S15/NS1, RNA-binding"/>
    <property type="match status" value="1"/>
</dbReference>
<name>A0AAW1GHW8_SAPOF</name>
<accession>A0AAW1GHW8</accession>
<evidence type="ECO:0000256" key="1">
    <source>
        <dbReference type="ARBA" id="ARBA00008434"/>
    </source>
</evidence>
<dbReference type="GO" id="GO:1990904">
    <property type="term" value="C:ribonucleoprotein complex"/>
    <property type="evidence" value="ECO:0007669"/>
    <property type="project" value="UniProtKB-KW"/>
</dbReference>
<dbReference type="InterPro" id="IPR009068">
    <property type="entry name" value="uS15_NS1_RNA-bd_sf"/>
</dbReference>
<keyword evidence="2 5" id="KW-0689">Ribosomal protein</keyword>
<protein>
    <recommendedName>
        <fullName evidence="4">Small ribosomal subunit protein uS15c</fullName>
    </recommendedName>
</protein>
<sequence>MNKNSFISAVSHEKKEENRGSVEFQVFCFTNKIRKLTSHLKLHNKIMHLGEVYEKF</sequence>
<proteinExistence type="inferred from homology"/>
<comment type="similarity">
    <text evidence="1 5">Belongs to the universal ribosomal protein uS15 family.</text>
</comment>
<dbReference type="InterPro" id="IPR000589">
    <property type="entry name" value="Ribosomal_uS15"/>
</dbReference>
<evidence type="ECO:0000256" key="3">
    <source>
        <dbReference type="ARBA" id="ARBA00023274"/>
    </source>
</evidence>
<gene>
    <name evidence="6" type="ORF">RND81_O307800</name>
</gene>
<evidence type="ECO:0000256" key="5">
    <source>
        <dbReference type="RuleBase" id="RU003919"/>
    </source>
</evidence>
<dbReference type="PANTHER" id="PTHR23321:SF26">
    <property type="entry name" value="SMALL RIBOSOMAL SUBUNIT PROTEIN US15M"/>
    <property type="match status" value="1"/>
</dbReference>
<dbReference type="Pfam" id="PF00312">
    <property type="entry name" value="Ribosomal_S15"/>
    <property type="match status" value="1"/>
</dbReference>
<dbReference type="GO" id="GO:0005840">
    <property type="term" value="C:ribosome"/>
    <property type="evidence" value="ECO:0007669"/>
    <property type="project" value="UniProtKB-KW"/>
</dbReference>
<evidence type="ECO:0000313" key="6">
    <source>
        <dbReference type="EMBL" id="KAK9663199.1"/>
    </source>
</evidence>
<keyword evidence="7" id="KW-1185">Reference proteome</keyword>
<dbReference type="GO" id="GO:0006412">
    <property type="term" value="P:translation"/>
    <property type="evidence" value="ECO:0007669"/>
    <property type="project" value="InterPro"/>
</dbReference>
<reference evidence="6" key="1">
    <citation type="submission" date="2024-03" db="EMBL/GenBank/DDBJ databases">
        <title>WGS assembly of Saponaria officinalis var. Norfolk2.</title>
        <authorList>
            <person name="Jenkins J."/>
            <person name="Shu S."/>
            <person name="Grimwood J."/>
            <person name="Barry K."/>
            <person name="Goodstein D."/>
            <person name="Schmutz J."/>
            <person name="Leebens-Mack J."/>
            <person name="Osbourn A."/>
        </authorList>
    </citation>
    <scope>NUCLEOTIDE SEQUENCE [LARGE SCALE GENOMIC DNA]</scope>
    <source>
        <strain evidence="6">JIC</strain>
    </source>
</reference>
<keyword evidence="3 5" id="KW-0687">Ribonucleoprotein</keyword>
<dbReference type="Proteomes" id="UP001443914">
    <property type="component" value="Unassembled WGS sequence"/>
</dbReference>
<dbReference type="GO" id="GO:0003735">
    <property type="term" value="F:structural constituent of ribosome"/>
    <property type="evidence" value="ECO:0007669"/>
    <property type="project" value="InterPro"/>
</dbReference>
<dbReference type="SUPFAM" id="SSF47060">
    <property type="entry name" value="S15/NS1 RNA-binding domain"/>
    <property type="match status" value="1"/>
</dbReference>
<evidence type="ECO:0000313" key="7">
    <source>
        <dbReference type="Proteomes" id="UP001443914"/>
    </source>
</evidence>
<dbReference type="GO" id="GO:0005737">
    <property type="term" value="C:cytoplasm"/>
    <property type="evidence" value="ECO:0007669"/>
    <property type="project" value="UniProtKB-ARBA"/>
</dbReference>
<evidence type="ECO:0000256" key="4">
    <source>
        <dbReference type="ARBA" id="ARBA00035250"/>
    </source>
</evidence>
<comment type="caution">
    <text evidence="6">The sequence shown here is derived from an EMBL/GenBank/DDBJ whole genome shotgun (WGS) entry which is preliminary data.</text>
</comment>
<dbReference type="InterPro" id="IPR005290">
    <property type="entry name" value="Ribosomal_uS15_bac-type"/>
</dbReference>
<evidence type="ECO:0000256" key="2">
    <source>
        <dbReference type="ARBA" id="ARBA00022980"/>
    </source>
</evidence>
<dbReference type="PANTHER" id="PTHR23321">
    <property type="entry name" value="RIBOSOMAL PROTEIN S15, BACTERIAL AND ORGANELLAR"/>
    <property type="match status" value="1"/>
</dbReference>
<dbReference type="EMBL" id="JBDFQZ010000023">
    <property type="protein sequence ID" value="KAK9663199.1"/>
    <property type="molecule type" value="Genomic_DNA"/>
</dbReference>
<organism evidence="6 7">
    <name type="scientific">Saponaria officinalis</name>
    <name type="common">Common soapwort</name>
    <name type="synonym">Lychnis saponaria</name>
    <dbReference type="NCBI Taxonomy" id="3572"/>
    <lineage>
        <taxon>Eukaryota</taxon>
        <taxon>Viridiplantae</taxon>
        <taxon>Streptophyta</taxon>
        <taxon>Embryophyta</taxon>
        <taxon>Tracheophyta</taxon>
        <taxon>Spermatophyta</taxon>
        <taxon>Magnoliopsida</taxon>
        <taxon>eudicotyledons</taxon>
        <taxon>Gunneridae</taxon>
        <taxon>Pentapetalae</taxon>
        <taxon>Caryophyllales</taxon>
        <taxon>Caryophyllaceae</taxon>
        <taxon>Caryophylleae</taxon>
        <taxon>Saponaria</taxon>
    </lineage>
</organism>
<dbReference type="AlphaFoldDB" id="A0AAW1GHW8"/>